<dbReference type="EMBL" id="KB202518">
    <property type="protein sequence ID" value="ESO89961.1"/>
    <property type="molecule type" value="Genomic_DNA"/>
</dbReference>
<evidence type="ECO:0000256" key="7">
    <source>
        <dbReference type="ARBA" id="ARBA00023136"/>
    </source>
</evidence>
<proteinExistence type="inferred from homology"/>
<dbReference type="GO" id="GO:0012505">
    <property type="term" value="C:endomembrane system"/>
    <property type="evidence" value="ECO:0007669"/>
    <property type="project" value="UniProtKB-ARBA"/>
</dbReference>
<dbReference type="GO" id="GO:0016020">
    <property type="term" value="C:membrane"/>
    <property type="evidence" value="ECO:0007669"/>
    <property type="project" value="UniProtKB-SubCell"/>
</dbReference>
<feature type="transmembrane region" description="Helical" evidence="9">
    <location>
        <begin position="44"/>
        <end position="65"/>
    </location>
</feature>
<dbReference type="Proteomes" id="UP000030746">
    <property type="component" value="Unassembled WGS sequence"/>
</dbReference>
<dbReference type="GO" id="GO:0016192">
    <property type="term" value="P:vesicle-mediated transport"/>
    <property type="evidence" value="ECO:0007669"/>
    <property type="project" value="InterPro"/>
</dbReference>
<comment type="function">
    <text evidence="1 9">May be involved in fusion of retrograde transport vesicles derived from an endocytic compartment with the Golgi complex.</text>
</comment>
<protein>
    <recommendedName>
        <fullName evidence="9">Vesicle transport protein</fullName>
    </recommendedName>
</protein>
<dbReference type="GO" id="GO:0015031">
    <property type="term" value="P:protein transport"/>
    <property type="evidence" value="ECO:0007669"/>
    <property type="project" value="UniProtKB-KW"/>
</dbReference>
<keyword evidence="4 9" id="KW-0812">Transmembrane</keyword>
<evidence type="ECO:0000256" key="8">
    <source>
        <dbReference type="ARBA" id="ARBA00025800"/>
    </source>
</evidence>
<evidence type="ECO:0000256" key="1">
    <source>
        <dbReference type="ARBA" id="ARBA00003566"/>
    </source>
</evidence>
<dbReference type="GO" id="GO:0005737">
    <property type="term" value="C:cytoplasm"/>
    <property type="evidence" value="ECO:0007669"/>
    <property type="project" value="UniProtKB-ARBA"/>
</dbReference>
<reference evidence="10 11" key="1">
    <citation type="journal article" date="2013" name="Nature">
        <title>Insights into bilaterian evolution from three spiralian genomes.</title>
        <authorList>
            <person name="Simakov O."/>
            <person name="Marletaz F."/>
            <person name="Cho S.J."/>
            <person name="Edsinger-Gonzales E."/>
            <person name="Havlak P."/>
            <person name="Hellsten U."/>
            <person name="Kuo D.H."/>
            <person name="Larsson T."/>
            <person name="Lv J."/>
            <person name="Arendt D."/>
            <person name="Savage R."/>
            <person name="Osoegawa K."/>
            <person name="de Jong P."/>
            <person name="Grimwood J."/>
            <person name="Chapman J.A."/>
            <person name="Shapiro H."/>
            <person name="Aerts A."/>
            <person name="Otillar R.P."/>
            <person name="Terry A.Y."/>
            <person name="Boore J.L."/>
            <person name="Grigoriev I.V."/>
            <person name="Lindberg D.R."/>
            <person name="Seaver E.C."/>
            <person name="Weisblat D.A."/>
            <person name="Putnam N.H."/>
            <person name="Rokhsar D.S."/>
        </authorList>
    </citation>
    <scope>NUCLEOTIDE SEQUENCE [LARGE SCALE GENOMIC DNA]</scope>
</reference>
<dbReference type="PANTHER" id="PTHR23137:SF36">
    <property type="entry name" value="VESICLE TRANSPORT PROTEIN SFT2C"/>
    <property type="match status" value="1"/>
</dbReference>
<evidence type="ECO:0000256" key="6">
    <source>
        <dbReference type="ARBA" id="ARBA00022989"/>
    </source>
</evidence>
<evidence type="ECO:0000313" key="11">
    <source>
        <dbReference type="Proteomes" id="UP000030746"/>
    </source>
</evidence>
<dbReference type="CTD" id="20244984"/>
<evidence type="ECO:0000256" key="2">
    <source>
        <dbReference type="ARBA" id="ARBA00004141"/>
    </source>
</evidence>
<comment type="subcellular location">
    <subcellularLocation>
        <location evidence="2 9">Membrane</location>
        <topology evidence="2 9">Multi-pass membrane protein</topology>
    </subcellularLocation>
</comment>
<dbReference type="HOGENOM" id="CLU_099529_3_1_1"/>
<keyword evidence="11" id="KW-1185">Reference proteome</keyword>
<keyword evidence="5 9" id="KW-0653">Protein transport</keyword>
<dbReference type="AlphaFoldDB" id="V4A9J9"/>
<evidence type="ECO:0000256" key="5">
    <source>
        <dbReference type="ARBA" id="ARBA00022927"/>
    </source>
</evidence>
<organism evidence="10 11">
    <name type="scientific">Lottia gigantea</name>
    <name type="common">Giant owl limpet</name>
    <dbReference type="NCBI Taxonomy" id="225164"/>
    <lineage>
        <taxon>Eukaryota</taxon>
        <taxon>Metazoa</taxon>
        <taxon>Spiralia</taxon>
        <taxon>Lophotrochozoa</taxon>
        <taxon>Mollusca</taxon>
        <taxon>Gastropoda</taxon>
        <taxon>Patellogastropoda</taxon>
        <taxon>Lottioidea</taxon>
        <taxon>Lottiidae</taxon>
        <taxon>Lottia</taxon>
    </lineage>
</organism>
<dbReference type="InterPro" id="IPR007305">
    <property type="entry name" value="Vesicle_transpt_Got1/SFT2"/>
</dbReference>
<comment type="similarity">
    <text evidence="8 9">Belongs to the SFT2 family.</text>
</comment>
<dbReference type="OMA" id="GLMFFTR"/>
<dbReference type="GeneID" id="20244984"/>
<dbReference type="PANTHER" id="PTHR23137">
    <property type="entry name" value="VESICLE TRANSPORT PROTEIN-RELATED"/>
    <property type="match status" value="1"/>
</dbReference>
<name>V4A9J9_LOTGI</name>
<dbReference type="RefSeq" id="XP_009059430.1">
    <property type="nucleotide sequence ID" value="XM_009061182.1"/>
</dbReference>
<dbReference type="KEGG" id="lgi:LOTGIDRAFT_192494"/>
<keyword evidence="6 9" id="KW-1133">Transmembrane helix</keyword>
<feature type="transmembrane region" description="Helical" evidence="9">
    <location>
        <begin position="133"/>
        <end position="154"/>
    </location>
</feature>
<evidence type="ECO:0000256" key="9">
    <source>
        <dbReference type="RuleBase" id="RU363111"/>
    </source>
</evidence>
<keyword evidence="7 9" id="KW-0472">Membrane</keyword>
<evidence type="ECO:0000256" key="3">
    <source>
        <dbReference type="ARBA" id="ARBA00022448"/>
    </source>
</evidence>
<dbReference type="Pfam" id="PF04178">
    <property type="entry name" value="Got1"/>
    <property type="match status" value="1"/>
</dbReference>
<keyword evidence="3 9" id="KW-0813">Transport</keyword>
<dbReference type="STRING" id="225164.V4A9J9"/>
<evidence type="ECO:0000313" key="10">
    <source>
        <dbReference type="EMBL" id="ESO89961.1"/>
    </source>
</evidence>
<feature type="transmembrane region" description="Helical" evidence="9">
    <location>
        <begin position="109"/>
        <end position="127"/>
    </location>
</feature>
<sequence length="182" mass="20541">MPGMAWFRKPPTEEDMMSNESANAWFQQAQNDPLLPSLGKQQRIIGFIVCLLMGTFCFSLAGLYLPMLAFKARKFAALYTLGSIFVISSFSFLWGPVHHVKHLFSGPRLPFTIAYFGTMFATLYFSLWVHKTLFTIIFAFAQIIALVWYFVSYIPGGQTGLKFFTKVFYAAASKTVNATLPV</sequence>
<feature type="transmembrane region" description="Helical" evidence="9">
    <location>
        <begin position="77"/>
        <end position="97"/>
    </location>
</feature>
<accession>V4A9J9</accession>
<gene>
    <name evidence="10" type="ORF">LOTGIDRAFT_192494</name>
</gene>
<dbReference type="InterPro" id="IPR011691">
    <property type="entry name" value="Vesicle_transpt_SFT2"/>
</dbReference>
<dbReference type="OrthoDB" id="660759at2759"/>
<evidence type="ECO:0000256" key="4">
    <source>
        <dbReference type="ARBA" id="ARBA00022692"/>
    </source>
</evidence>